<reference evidence="1" key="2">
    <citation type="submission" date="2022-01" db="EMBL/GenBank/DDBJ databases">
        <authorList>
            <person name="Yamashiro T."/>
            <person name="Shiraishi A."/>
            <person name="Satake H."/>
            <person name="Nakayama K."/>
        </authorList>
    </citation>
    <scope>NUCLEOTIDE SEQUENCE</scope>
</reference>
<organism evidence="1 2">
    <name type="scientific">Tanacetum coccineum</name>
    <dbReference type="NCBI Taxonomy" id="301880"/>
    <lineage>
        <taxon>Eukaryota</taxon>
        <taxon>Viridiplantae</taxon>
        <taxon>Streptophyta</taxon>
        <taxon>Embryophyta</taxon>
        <taxon>Tracheophyta</taxon>
        <taxon>Spermatophyta</taxon>
        <taxon>Magnoliopsida</taxon>
        <taxon>eudicotyledons</taxon>
        <taxon>Gunneridae</taxon>
        <taxon>Pentapetalae</taxon>
        <taxon>asterids</taxon>
        <taxon>campanulids</taxon>
        <taxon>Asterales</taxon>
        <taxon>Asteraceae</taxon>
        <taxon>Asteroideae</taxon>
        <taxon>Anthemideae</taxon>
        <taxon>Anthemidinae</taxon>
        <taxon>Tanacetum</taxon>
    </lineage>
</organism>
<accession>A0ABQ5ATN3</accession>
<evidence type="ECO:0000313" key="1">
    <source>
        <dbReference type="EMBL" id="GJT04666.1"/>
    </source>
</evidence>
<dbReference type="EMBL" id="BQNB010012526">
    <property type="protein sequence ID" value="GJT04666.1"/>
    <property type="molecule type" value="Genomic_DNA"/>
</dbReference>
<reference evidence="1" key="1">
    <citation type="journal article" date="2022" name="Int. J. Mol. Sci.">
        <title>Draft Genome of Tanacetum Coccineum: Genomic Comparison of Closely Related Tanacetum-Family Plants.</title>
        <authorList>
            <person name="Yamashiro T."/>
            <person name="Shiraishi A."/>
            <person name="Nakayama K."/>
            <person name="Satake H."/>
        </authorList>
    </citation>
    <scope>NUCLEOTIDE SEQUENCE</scope>
</reference>
<evidence type="ECO:0000313" key="2">
    <source>
        <dbReference type="Proteomes" id="UP001151760"/>
    </source>
</evidence>
<keyword evidence="2" id="KW-1185">Reference proteome</keyword>
<name>A0ABQ5ATN3_9ASTR</name>
<sequence length="323" mass="36371">MRIQDGRQFLDFNLVEVSSTEDSTVFLHRVEIFPNSMQIIVFDLGGVWPPCHTKVSKSTKLRSQLEIGNSSHIYKTSSAIPIGFSDRTSASSNVKQVGGQYREIDRNLQAPIFFSNFEDTAEQFSSKEFLPIRSIFPCIPIKLFPLRLSSFLLDGNGIDALGTRSNNRSTIGLRIWITRLNLNNRSVTRKSSRTESRSCISSNKILKGMSVKFGPFGIAGFVTLVCMFSTLHHRLYHISSPVLTHLISSIEIVLTILHEDLNGRKTRSRIDLRPSRSITRNSFLKIGRSCLGHILLDIVMSEAGLVLSSRINPNHVFEFSNIR</sequence>
<comment type="caution">
    <text evidence="1">The sequence shown here is derived from an EMBL/GenBank/DDBJ whole genome shotgun (WGS) entry which is preliminary data.</text>
</comment>
<gene>
    <name evidence="1" type="ORF">Tco_0839128</name>
</gene>
<proteinExistence type="predicted"/>
<protein>
    <submittedName>
        <fullName evidence="1">Uncharacterized protein</fullName>
    </submittedName>
</protein>
<dbReference type="Proteomes" id="UP001151760">
    <property type="component" value="Unassembled WGS sequence"/>
</dbReference>